<feature type="transmembrane region" description="Helical" evidence="1">
    <location>
        <begin position="129"/>
        <end position="151"/>
    </location>
</feature>
<evidence type="ECO:0000256" key="1">
    <source>
        <dbReference type="SAM" id="Phobius"/>
    </source>
</evidence>
<dbReference type="GeneID" id="45693956"/>
<gene>
    <name evidence="2" type="ORF">I6H06_06205</name>
</gene>
<keyword evidence="1" id="KW-0472">Membrane</keyword>
<keyword evidence="1" id="KW-1133">Transmembrane helix</keyword>
<evidence type="ECO:0000313" key="2">
    <source>
        <dbReference type="EMBL" id="QPQ89254.1"/>
    </source>
</evidence>
<keyword evidence="1" id="KW-0812">Transmembrane</keyword>
<accession>A0AAP9XWJ6</accession>
<sequence length="246" mass="26935">MEDFPVRPKLLGEVGVSNREYMRTSMRSVAVEARKLRRGIWITTLLILGLHVGGYGAGWYSYQQILAKGFLPWPPGGAAESGLYARGAMAADYSLVKAPAVMDWPIIVGYTVVLALLLWGMWRSAFAPFRWALGGTATFFGAVVFISWAIYPVSTYLTISGSNHVIVPGTPQAHSGQPVELCSLQNISIKSSRPGKSTYYLVEGSAFPAEPTARAQANELVIFNSEILARAFANELDEARRENCRN</sequence>
<dbReference type="RefSeq" id="WP_127913889.1">
    <property type="nucleotide sequence ID" value="NZ_CP021075.1"/>
</dbReference>
<dbReference type="AlphaFoldDB" id="A0AAP9XWJ6"/>
<feature type="transmembrane region" description="Helical" evidence="1">
    <location>
        <begin position="40"/>
        <end position="62"/>
    </location>
</feature>
<evidence type="ECO:0000313" key="3">
    <source>
        <dbReference type="Proteomes" id="UP000594892"/>
    </source>
</evidence>
<organism evidence="2 3">
    <name type="scientific">Burkholderia glumae</name>
    <name type="common">Pseudomonas glumae</name>
    <dbReference type="NCBI Taxonomy" id="337"/>
    <lineage>
        <taxon>Bacteria</taxon>
        <taxon>Pseudomonadati</taxon>
        <taxon>Pseudomonadota</taxon>
        <taxon>Betaproteobacteria</taxon>
        <taxon>Burkholderiales</taxon>
        <taxon>Burkholderiaceae</taxon>
        <taxon>Burkholderia</taxon>
    </lineage>
</organism>
<protein>
    <submittedName>
        <fullName evidence="2">Uncharacterized protein</fullName>
    </submittedName>
</protein>
<dbReference type="EMBL" id="CP065600">
    <property type="protein sequence ID" value="QPQ89254.1"/>
    <property type="molecule type" value="Genomic_DNA"/>
</dbReference>
<dbReference type="Proteomes" id="UP000594892">
    <property type="component" value="Chromosome 1"/>
</dbReference>
<feature type="transmembrane region" description="Helical" evidence="1">
    <location>
        <begin position="104"/>
        <end position="122"/>
    </location>
</feature>
<name>A0AAP9XWJ6_BURGL</name>
<proteinExistence type="predicted"/>
<reference evidence="2 3" key="1">
    <citation type="submission" date="2020-12" db="EMBL/GenBank/DDBJ databases">
        <title>FDA dAtabase for Regulatory Grade micrObial Sequences (FDA-ARGOS): Supporting development and validation of Infectious Disease Dx tests.</title>
        <authorList>
            <person name="Minogue T."/>
            <person name="Wolcott M."/>
            <person name="Wasieloski L."/>
            <person name="Aguilar W."/>
            <person name="Moore D."/>
            <person name="Jaissle J."/>
            <person name="Tallon L."/>
            <person name="Sadzewicz L."/>
            <person name="Zhao X."/>
            <person name="Boylan J."/>
            <person name="Ott S."/>
            <person name="Bowen H."/>
            <person name="Vavikolanu K."/>
            <person name="Mehta A."/>
            <person name="Aluvathingal J."/>
            <person name="Nadendla S."/>
            <person name="Yan Y."/>
            <person name="Sichtig H."/>
        </authorList>
    </citation>
    <scope>NUCLEOTIDE SEQUENCE [LARGE SCALE GENOMIC DNA]</scope>
    <source>
        <strain evidence="2 3">FDAARGOS_949</strain>
    </source>
</reference>